<feature type="region of interest" description="Disordered" evidence="1">
    <location>
        <begin position="56"/>
        <end position="119"/>
    </location>
</feature>
<name>A0A4R7J9M6_9ACTN</name>
<dbReference type="EMBL" id="SOAW01000001">
    <property type="protein sequence ID" value="TDT33203.1"/>
    <property type="molecule type" value="Genomic_DNA"/>
</dbReference>
<keyword evidence="4" id="KW-1185">Reference proteome</keyword>
<keyword evidence="2" id="KW-0472">Membrane</keyword>
<accession>A0A4R7J9M6</accession>
<dbReference type="Proteomes" id="UP000295371">
    <property type="component" value="Unassembled WGS sequence"/>
</dbReference>
<reference evidence="3 4" key="1">
    <citation type="submission" date="2019-03" db="EMBL/GenBank/DDBJ databases">
        <title>Genomic Encyclopedia of Archaeal and Bacterial Type Strains, Phase II (KMG-II): from individual species to whole genera.</title>
        <authorList>
            <person name="Goeker M."/>
        </authorList>
    </citation>
    <scope>NUCLEOTIDE SEQUENCE [LARGE SCALE GENOMIC DNA]</scope>
    <source>
        <strain evidence="3 4">DSM 24323</strain>
    </source>
</reference>
<organism evidence="3 4">
    <name type="scientific">Naumannella halotolerans</name>
    <dbReference type="NCBI Taxonomy" id="993414"/>
    <lineage>
        <taxon>Bacteria</taxon>
        <taxon>Bacillati</taxon>
        <taxon>Actinomycetota</taxon>
        <taxon>Actinomycetes</taxon>
        <taxon>Propionibacteriales</taxon>
        <taxon>Propionibacteriaceae</taxon>
        <taxon>Naumannella</taxon>
    </lineage>
</organism>
<sequence length="185" mass="19409">MAASILEIPSSDVLLTRPRRTAPDLRVVELADRVQGGEFNQLMRIPLADLMRGNPCPEASLPSSDRRDVTAAGTSKGVSTAVAEQTVGGPSVRTAVSPSAPVTPRPVRRRRRSGPHARPVVRAPKVSARGCTVGPSVAAVSSSGWQLTVRGQVLVMGLIGLIVLVAMVCIGMTIGEILTSPAYLR</sequence>
<protein>
    <submittedName>
        <fullName evidence="3">Uncharacterized protein</fullName>
    </submittedName>
</protein>
<dbReference type="AlphaFoldDB" id="A0A4R7J9M6"/>
<feature type="transmembrane region" description="Helical" evidence="2">
    <location>
        <begin position="153"/>
        <end position="175"/>
    </location>
</feature>
<evidence type="ECO:0000313" key="4">
    <source>
        <dbReference type="Proteomes" id="UP000295371"/>
    </source>
</evidence>
<feature type="compositionally biased region" description="Basic residues" evidence="1">
    <location>
        <begin position="106"/>
        <end position="115"/>
    </location>
</feature>
<evidence type="ECO:0000256" key="2">
    <source>
        <dbReference type="SAM" id="Phobius"/>
    </source>
</evidence>
<gene>
    <name evidence="3" type="ORF">CLV29_0808</name>
</gene>
<evidence type="ECO:0000256" key="1">
    <source>
        <dbReference type="SAM" id="MobiDB-lite"/>
    </source>
</evidence>
<proteinExistence type="predicted"/>
<evidence type="ECO:0000313" key="3">
    <source>
        <dbReference type="EMBL" id="TDT33203.1"/>
    </source>
</evidence>
<keyword evidence="2" id="KW-1133">Transmembrane helix</keyword>
<keyword evidence="2" id="KW-0812">Transmembrane</keyword>
<dbReference type="RefSeq" id="WP_133753753.1">
    <property type="nucleotide sequence ID" value="NZ_CP171129.1"/>
</dbReference>
<comment type="caution">
    <text evidence="3">The sequence shown here is derived from an EMBL/GenBank/DDBJ whole genome shotgun (WGS) entry which is preliminary data.</text>
</comment>